<dbReference type="InterPro" id="IPR020084">
    <property type="entry name" value="NUDIX_hydrolase_CS"/>
</dbReference>
<dbReference type="PROSITE" id="PS00893">
    <property type="entry name" value="NUDIX_BOX"/>
    <property type="match status" value="1"/>
</dbReference>
<dbReference type="Gene3D" id="3.90.79.10">
    <property type="entry name" value="Nucleoside Triphosphate Pyrophosphohydrolase"/>
    <property type="match status" value="1"/>
</dbReference>
<keyword evidence="2" id="KW-0378">Hydrolase</keyword>
<dbReference type="OrthoDB" id="9816040at2"/>
<organism evidence="4 5">
    <name type="scientific">Candidatus Viadribacter manganicus</name>
    <dbReference type="NCBI Taxonomy" id="1759059"/>
    <lineage>
        <taxon>Bacteria</taxon>
        <taxon>Pseudomonadati</taxon>
        <taxon>Pseudomonadota</taxon>
        <taxon>Alphaproteobacteria</taxon>
        <taxon>Hyphomonadales</taxon>
        <taxon>Hyphomonadaceae</taxon>
        <taxon>Candidatus Viadribacter</taxon>
    </lineage>
</organism>
<dbReference type="STRING" id="1759059.ATE48_16065"/>
<evidence type="ECO:0000313" key="5">
    <source>
        <dbReference type="Proteomes" id="UP000092498"/>
    </source>
</evidence>
<dbReference type="PROSITE" id="PS51462">
    <property type="entry name" value="NUDIX"/>
    <property type="match status" value="1"/>
</dbReference>
<feature type="domain" description="Nudix hydrolase" evidence="3">
    <location>
        <begin position="1"/>
        <end position="148"/>
    </location>
</feature>
<evidence type="ECO:0000256" key="2">
    <source>
        <dbReference type="ARBA" id="ARBA00022801"/>
    </source>
</evidence>
<keyword evidence="5" id="KW-1185">Reference proteome</keyword>
<accession>A0A1B1AL69</accession>
<gene>
    <name evidence="4" type="ORF">ATE48_16065</name>
</gene>
<sequence length="157" mass="17582">MTRFALQFGQTQSGLTYLERMTAYGICPRGEANIAVVQIGKKAPYEYDLPGGGIEADEDEAAALMREFQEETGLTVWPTRVIGRAGQYWVNRSEPRNSLATFYEVELSAADGAPTEPDHALVWMSPAEALLKMRHEAHAWVIMHWLRARRSGAADQR</sequence>
<dbReference type="RefSeq" id="WP_066773242.1">
    <property type="nucleotide sequence ID" value="NZ_CP013244.1"/>
</dbReference>
<dbReference type="InterPro" id="IPR000086">
    <property type="entry name" value="NUDIX_hydrolase_dom"/>
</dbReference>
<dbReference type="Proteomes" id="UP000092498">
    <property type="component" value="Chromosome"/>
</dbReference>
<evidence type="ECO:0000259" key="3">
    <source>
        <dbReference type="PROSITE" id="PS51462"/>
    </source>
</evidence>
<dbReference type="SUPFAM" id="SSF55811">
    <property type="entry name" value="Nudix"/>
    <property type="match status" value="1"/>
</dbReference>
<protein>
    <recommendedName>
        <fullName evidence="3">Nudix hydrolase domain-containing protein</fullName>
    </recommendedName>
</protein>
<name>A0A1B1AL69_9PROT</name>
<dbReference type="KEGG" id="cbot:ATE48_16065"/>
<dbReference type="InParanoid" id="A0A1B1AL69"/>
<dbReference type="AlphaFoldDB" id="A0A1B1AL69"/>
<dbReference type="PANTHER" id="PTHR43736">
    <property type="entry name" value="ADP-RIBOSE PYROPHOSPHATASE"/>
    <property type="match status" value="1"/>
</dbReference>
<comment type="cofactor">
    <cofactor evidence="1">
        <name>Mg(2+)</name>
        <dbReference type="ChEBI" id="CHEBI:18420"/>
    </cofactor>
</comment>
<evidence type="ECO:0000256" key="1">
    <source>
        <dbReference type="ARBA" id="ARBA00001946"/>
    </source>
</evidence>
<proteinExistence type="predicted"/>
<dbReference type="GO" id="GO:0016787">
    <property type="term" value="F:hydrolase activity"/>
    <property type="evidence" value="ECO:0007669"/>
    <property type="project" value="UniProtKB-KW"/>
</dbReference>
<reference evidence="4 5" key="1">
    <citation type="submission" date="2015-11" db="EMBL/GenBank/DDBJ databases">
        <title>Whole-Genome Sequence of Candidatus Oderbacter manganicum from the National Park Lower Oder Valley, Germany.</title>
        <authorList>
            <person name="Braun B."/>
            <person name="Liere K."/>
            <person name="Szewzyk U."/>
        </authorList>
    </citation>
    <scope>NUCLEOTIDE SEQUENCE [LARGE SCALE GENOMIC DNA]</scope>
    <source>
        <strain evidence="4 5">OTSz_A_272</strain>
    </source>
</reference>
<dbReference type="Pfam" id="PF00293">
    <property type="entry name" value="NUDIX"/>
    <property type="match status" value="1"/>
</dbReference>
<dbReference type="PANTHER" id="PTHR43736:SF1">
    <property type="entry name" value="DIHYDRONEOPTERIN TRIPHOSPHATE DIPHOSPHATASE"/>
    <property type="match status" value="1"/>
</dbReference>
<dbReference type="InterPro" id="IPR015797">
    <property type="entry name" value="NUDIX_hydrolase-like_dom_sf"/>
</dbReference>
<dbReference type="EMBL" id="CP013244">
    <property type="protein sequence ID" value="ANP47322.1"/>
    <property type="molecule type" value="Genomic_DNA"/>
</dbReference>
<evidence type="ECO:0000313" key="4">
    <source>
        <dbReference type="EMBL" id="ANP47322.1"/>
    </source>
</evidence>